<name>A0ABP1U4F5_GLUAR</name>
<organism evidence="2 3">
    <name type="scientific">Glutamicibacter arilaitensis (strain DSM 16368 / CIP 108037 / IAM 15318 / JCM 13566 / NCIMB 14258 / Re117)</name>
    <name type="common">Arthrobacter arilaitensis</name>
    <dbReference type="NCBI Taxonomy" id="861360"/>
    <lineage>
        <taxon>Bacteria</taxon>
        <taxon>Bacillati</taxon>
        <taxon>Actinomycetota</taxon>
        <taxon>Actinomycetes</taxon>
        <taxon>Micrococcales</taxon>
        <taxon>Micrococcaceae</taxon>
        <taxon>Glutamicibacter</taxon>
    </lineage>
</organism>
<dbReference type="GO" id="GO:0016740">
    <property type="term" value="F:transferase activity"/>
    <property type="evidence" value="ECO:0007669"/>
    <property type="project" value="UniProtKB-KW"/>
</dbReference>
<accession>A0ABP1U4F5</accession>
<dbReference type="Gene3D" id="3.90.550.10">
    <property type="entry name" value="Spore Coat Polysaccharide Biosynthesis Protein SpsA, Chain A"/>
    <property type="match status" value="1"/>
</dbReference>
<dbReference type="Pfam" id="PF00535">
    <property type="entry name" value="Glycos_transf_2"/>
    <property type="match status" value="1"/>
</dbReference>
<sequence>MSLNRNNMDESLSAKTILCVIDEESTNPQVYRRLVSTQLSSLRDMGAELVLLHVDGRAELLPAEYRSLDAELLVDKPIEGESDNQRSRKLAQRAVKHGKDSRYDIVIGFGWTLSRRVAGGQALSNKFWSVVDDPTESIDRSAWTNPTIVDALYRGSRKVFVFSDERRSILENTSNAANGRTYLPALHAYLDTSALKKKTYELGAATRVILPGLTQPAHYIDLLSELSELAKSGRSSYEFLFDGAEETWGELQNAPTTAVAAAIPGLKILRGHERFDGELTLGLVPNTAGEEWLSSFLIGEYLRHGVVPISLDRFLSLDHGNPAETISVADELSHLTIDVERLEDANRVIAAANLDTVGGRSVDGNETAPRKVVLAGADFKFAGDLVELLNESPDFDLKIDLWANNSHPDPTQSTPFVEWADIVICEFASFNAIWYSQNKRRNQKLIVRMHGYELLQPWIDQLAIDNVDQIVFVSEFYRRKAIETKGWDESKTSVISNTVDFGDLSRQKLPGAEFHLGMAGYVPILKRPDRALDLLEELLKHDDRFVLHMRGHEPWNYQWEWKKPAHQAAYRDFYSRIATDENLRTHISFESFGPDMAGWFRKIGWMLSPSYRETFHLAPVEGMASGALPVVWERDGADEIFPADYVVSDVTEAAQLILSTIEDCGAYETRAFEIQSFAARYSRSTVKSEWIELIHSTADMEVEARGTSASPHSSLEALIERHESNSSATSLLNAVSEAWRIRDYATAISLLDANIKLTANDTGELKQWEHWVRGTFQTAMNLESVLLKSVDGCVYHPRNDRAVVVSSEQAGAVILKSAVEGLDTKSIGIKLPVPGIELSHDNDLSNASAVSKDYLVKYDGTLRSNYYLVQAASEIASIFRDTSARVAVANGGFFESLATLVAARRVGIPFIWAPSASTDAAEFFSAFDEIRNDDPVHEIYQAILENTDAILNSQDHNVVLASLKHKIPVFDSISVENLESVIAQKGIRPQGTQNKLSIAYAGDGTSVDTLSIVAHVEVCTSDNVLQVLDTAPDVFVLELASGNVAPPAYEKSANFADTTNLQQIQKSILHSRVMGARSVFISHNDPEALGLGKEIARKCDVVVSNDRKSLISYMRLNPNSNQMAANISGGRRTAIIPSIPSRNIKPITPCEDGSLYPASLEDGLVAGRPVVPAWTSGLSWVDSSQIGDHDAVLRYEATGKQEDGLASLWANCVELSQGRSGLDFAVSVLRTAGFPVIHPRGETSKPFGQRLTVNADTTTQFKPEIVVKDSVILDDGLKRDLVALYRVSDAQRIVVETGADSAQSITITSANGHESVVSRARRTNQKSLKSASLSEFSDSGVSIVVATYNGAARLPRLLSTILKQRLPFSLLELVVVPNGPDDGTQDLLRAWSGEHPDISLKILPVEEAGVAKARNLGIANASRQYITFVDDDDYLEPNYLLSLYSRADNNTVVLGRLSDVDEETNEIVRDTTTNRRVTELSGRLLPLAQRAGALGMNGAKLLPTWLTRECTYDSSLRSGEDVAFMAQLLRKPGIFVTSSADVGEADYMRVMRFNSISRREETFEFMVLERLDVLALLHRTWEQSEYKGGKGTIQYLATGQLGFMKRFVLESRSIADYERTLHAIEERNMDSLAILQPLLANLRSAISDPMSLNDGKRISLARE</sequence>
<dbReference type="InterPro" id="IPR029044">
    <property type="entry name" value="Nucleotide-diphossugar_trans"/>
</dbReference>
<dbReference type="RefSeq" id="WP_013348765.1">
    <property type="nucleotide sequence ID" value="NC_014550.1"/>
</dbReference>
<feature type="domain" description="Glycosyltransferase 2-like" evidence="1">
    <location>
        <begin position="1342"/>
        <end position="1472"/>
    </location>
</feature>
<evidence type="ECO:0000313" key="2">
    <source>
        <dbReference type="EMBL" id="CBT75625.1"/>
    </source>
</evidence>
<keyword evidence="3" id="KW-1185">Reference proteome</keyword>
<protein>
    <submittedName>
        <fullName evidence="2">Hypothetical glycosyl transferase</fullName>
    </submittedName>
</protein>
<reference evidence="3" key="1">
    <citation type="journal article" date="2010" name="PLoS ONE">
        <title>The Arthrobacter arilaitensis Re117 genome sequence reveals its genetic adaptation to the surface of cheese.</title>
        <authorList>
            <person name="Monnet C."/>
            <person name="Loux V."/>
            <person name="Gibrat J.F."/>
            <person name="Spinnler E."/>
            <person name="Barbe V."/>
            <person name="Vacherie B."/>
            <person name="Gavory F."/>
            <person name="Gourbeyre E."/>
            <person name="Siguier P."/>
            <person name="Chandler M."/>
            <person name="Elleuch R."/>
            <person name="Irlinger F."/>
            <person name="Vallaeys T."/>
        </authorList>
    </citation>
    <scope>NUCLEOTIDE SEQUENCE</scope>
    <source>
        <strain evidence="3">DSM 16368 / CIP 108037 / IAM 15318 / JCM 13566 / Re117</strain>
    </source>
</reference>
<keyword evidence="2" id="KW-0808">Transferase</keyword>
<dbReference type="SUPFAM" id="SSF53448">
    <property type="entry name" value="Nucleotide-diphospho-sugar transferases"/>
    <property type="match status" value="1"/>
</dbReference>
<dbReference type="InterPro" id="IPR050834">
    <property type="entry name" value="Glycosyltransf_2"/>
</dbReference>
<evidence type="ECO:0000313" key="3">
    <source>
        <dbReference type="Proteomes" id="UP000006878"/>
    </source>
</evidence>
<dbReference type="PANTHER" id="PTHR43685:SF2">
    <property type="entry name" value="GLYCOSYLTRANSFERASE 2-LIKE DOMAIN-CONTAINING PROTEIN"/>
    <property type="match status" value="1"/>
</dbReference>
<dbReference type="CDD" id="cd03801">
    <property type="entry name" value="GT4_PimA-like"/>
    <property type="match status" value="1"/>
</dbReference>
<dbReference type="EMBL" id="FQ311875">
    <property type="protein sequence ID" value="CBT75625.1"/>
    <property type="molecule type" value="Genomic_DNA"/>
</dbReference>
<dbReference type="Proteomes" id="UP000006878">
    <property type="component" value="Chromosome"/>
</dbReference>
<evidence type="ECO:0000259" key="1">
    <source>
        <dbReference type="Pfam" id="PF00535"/>
    </source>
</evidence>
<dbReference type="GeneID" id="303186996"/>
<dbReference type="PANTHER" id="PTHR43685">
    <property type="entry name" value="GLYCOSYLTRANSFERASE"/>
    <property type="match status" value="1"/>
</dbReference>
<proteinExistence type="predicted"/>
<dbReference type="SUPFAM" id="SSF53756">
    <property type="entry name" value="UDP-Glycosyltransferase/glycogen phosphorylase"/>
    <property type="match status" value="1"/>
</dbReference>
<dbReference type="InterPro" id="IPR001173">
    <property type="entry name" value="Glyco_trans_2-like"/>
</dbReference>
<dbReference type="Gene3D" id="3.40.50.2000">
    <property type="entry name" value="Glycogen Phosphorylase B"/>
    <property type="match status" value="2"/>
</dbReference>
<gene>
    <name evidence="2" type="ordered locus">AARI_14140</name>
</gene>
<dbReference type="CDD" id="cd00761">
    <property type="entry name" value="Glyco_tranf_GTA_type"/>
    <property type="match status" value="1"/>
</dbReference>
<reference evidence="3" key="2">
    <citation type="submission" date="2010-07" db="EMBL/GenBank/DDBJ databases">
        <title>Complete genome sequence of Arthrobacter arilaitensis (strain DSM 16368 / CIP 108037 / JCM 13566 / Re117).</title>
        <authorList>
            <person name="Genoscope."/>
        </authorList>
    </citation>
    <scope>NUCLEOTIDE SEQUENCE [LARGE SCALE GENOMIC DNA]</scope>
    <source>
        <strain evidence="3">DSM 16368 / CIP 108037 / IAM 15318 / JCM 13566 / Re117</strain>
    </source>
</reference>